<feature type="signal peptide" evidence="1">
    <location>
        <begin position="1"/>
        <end position="25"/>
    </location>
</feature>
<keyword evidence="1" id="KW-0732">Signal</keyword>
<name>A0ABU7XG90_9HYPH</name>
<protein>
    <submittedName>
        <fullName evidence="2">Uncharacterized protein</fullName>
    </submittedName>
</protein>
<evidence type="ECO:0000313" key="3">
    <source>
        <dbReference type="Proteomes" id="UP001350748"/>
    </source>
</evidence>
<evidence type="ECO:0000313" key="2">
    <source>
        <dbReference type="EMBL" id="MEF3366378.1"/>
    </source>
</evidence>
<proteinExistence type="predicted"/>
<evidence type="ECO:0000256" key="1">
    <source>
        <dbReference type="SAM" id="SignalP"/>
    </source>
</evidence>
<keyword evidence="3" id="KW-1185">Reference proteome</keyword>
<reference evidence="2 3" key="1">
    <citation type="submission" date="2024-02" db="EMBL/GenBank/DDBJ databases">
        <authorList>
            <person name="Grouzdev D."/>
        </authorList>
    </citation>
    <scope>NUCLEOTIDE SEQUENCE [LARGE SCALE GENOMIC DNA]</scope>
    <source>
        <strain evidence="2 3">9N</strain>
    </source>
</reference>
<dbReference type="EMBL" id="JAZHYN010000017">
    <property type="protein sequence ID" value="MEF3366378.1"/>
    <property type="molecule type" value="Genomic_DNA"/>
</dbReference>
<gene>
    <name evidence="2" type="ORF">V3H18_07510</name>
</gene>
<feature type="chain" id="PRO_5045373274" evidence="1">
    <location>
        <begin position="26"/>
        <end position="114"/>
    </location>
</feature>
<organism evidence="2 3">
    <name type="scientific">Methylocystis borbori</name>
    <dbReference type="NCBI Taxonomy" id="3118750"/>
    <lineage>
        <taxon>Bacteria</taxon>
        <taxon>Pseudomonadati</taxon>
        <taxon>Pseudomonadota</taxon>
        <taxon>Alphaproteobacteria</taxon>
        <taxon>Hyphomicrobiales</taxon>
        <taxon>Methylocystaceae</taxon>
        <taxon>Methylocystis</taxon>
    </lineage>
</organism>
<dbReference type="RefSeq" id="WP_332081384.1">
    <property type="nucleotide sequence ID" value="NZ_JAZHYN010000017.1"/>
</dbReference>
<sequence>MSSFSLLRPALTCAFLAGFAGVAPAQEAPASGGAWIGRLFDAAKLRSAPAPTPDFVHDSRSEHLEYRAFDAPADRKAGRKTAAELRADGAGLDAALAENRRKAARVATPDAPKK</sequence>
<dbReference type="Proteomes" id="UP001350748">
    <property type="component" value="Unassembled WGS sequence"/>
</dbReference>
<accession>A0ABU7XG90</accession>
<comment type="caution">
    <text evidence="2">The sequence shown here is derived from an EMBL/GenBank/DDBJ whole genome shotgun (WGS) entry which is preliminary data.</text>
</comment>